<evidence type="ECO:0000256" key="1">
    <source>
        <dbReference type="SAM" id="MobiDB-lite"/>
    </source>
</evidence>
<organism evidence="2 3">
    <name type="scientific">Candidatus Sulfuritelmatomonas gaucii</name>
    <dbReference type="NCBI Taxonomy" id="2043161"/>
    <lineage>
        <taxon>Bacteria</taxon>
        <taxon>Pseudomonadati</taxon>
        <taxon>Acidobacteriota</taxon>
        <taxon>Terriglobia</taxon>
        <taxon>Terriglobales</taxon>
        <taxon>Acidobacteriaceae</taxon>
        <taxon>Candidatus Sulfuritelmatomonas</taxon>
    </lineage>
</organism>
<dbReference type="EMBL" id="OKRB01000095">
    <property type="protein sequence ID" value="SPE23241.1"/>
    <property type="molecule type" value="Genomic_DNA"/>
</dbReference>
<sequence>MGGIPSNYTVDMSLDLVSPVELAGIPSSYQLDITNLPKIQIGLDPITINPLTLSLKITEIPSIRAHVPANFVAGFSLFGFQLAAIHLCGEAQVITEPYVPNLCEPCGAAVFIAPPSPPPNSPVESEPKIAARSRKRAKP</sequence>
<accession>A0A2N9LJ42</accession>
<dbReference type="AlphaFoldDB" id="A0A2N9LJ42"/>
<protein>
    <submittedName>
        <fullName evidence="2">Uncharacterized protein</fullName>
    </submittedName>
</protein>
<reference evidence="3" key="1">
    <citation type="submission" date="2018-02" db="EMBL/GenBank/DDBJ databases">
        <authorList>
            <person name="Hausmann B."/>
        </authorList>
    </citation>
    <scope>NUCLEOTIDE SEQUENCE [LARGE SCALE GENOMIC DNA]</scope>
    <source>
        <strain evidence="3">Peat soil MAG SbA5</strain>
    </source>
</reference>
<evidence type="ECO:0000313" key="3">
    <source>
        <dbReference type="Proteomes" id="UP000239735"/>
    </source>
</evidence>
<proteinExistence type="predicted"/>
<evidence type="ECO:0000313" key="2">
    <source>
        <dbReference type="EMBL" id="SPE23241.1"/>
    </source>
</evidence>
<gene>
    <name evidence="2" type="ORF">SBA5_380012</name>
</gene>
<dbReference type="Proteomes" id="UP000239735">
    <property type="component" value="Unassembled WGS sequence"/>
</dbReference>
<feature type="region of interest" description="Disordered" evidence="1">
    <location>
        <begin position="116"/>
        <end position="139"/>
    </location>
</feature>
<dbReference type="OrthoDB" id="5244675at2"/>
<name>A0A2N9LJ42_9BACT</name>